<name>A0AAD5S6J4_9PEZI</name>
<feature type="region of interest" description="Disordered" evidence="1">
    <location>
        <begin position="323"/>
        <end position="370"/>
    </location>
</feature>
<reference evidence="2" key="1">
    <citation type="submission" date="2022-07" db="EMBL/GenBank/DDBJ databases">
        <title>Draft genome sequence of Zalerion maritima ATCC 34329, a (micro)plastics degrading marine fungus.</title>
        <authorList>
            <person name="Paco A."/>
            <person name="Goncalves M.F.M."/>
            <person name="Rocha-Santos T.A.P."/>
            <person name="Alves A."/>
        </authorList>
    </citation>
    <scope>NUCLEOTIDE SEQUENCE</scope>
    <source>
        <strain evidence="2">ATCC 34329</strain>
    </source>
</reference>
<organism evidence="2 3">
    <name type="scientific">Zalerion maritima</name>
    <dbReference type="NCBI Taxonomy" id="339359"/>
    <lineage>
        <taxon>Eukaryota</taxon>
        <taxon>Fungi</taxon>
        <taxon>Dikarya</taxon>
        <taxon>Ascomycota</taxon>
        <taxon>Pezizomycotina</taxon>
        <taxon>Sordariomycetes</taxon>
        <taxon>Lulworthiomycetidae</taxon>
        <taxon>Lulworthiales</taxon>
        <taxon>Lulworthiaceae</taxon>
        <taxon>Zalerion</taxon>
    </lineage>
</organism>
<accession>A0AAD5S6J4</accession>
<evidence type="ECO:0000256" key="1">
    <source>
        <dbReference type="SAM" id="MobiDB-lite"/>
    </source>
</evidence>
<dbReference type="EMBL" id="JAKWBI020000001">
    <property type="protein sequence ID" value="KAJ2907297.1"/>
    <property type="molecule type" value="Genomic_DNA"/>
</dbReference>
<keyword evidence="3" id="KW-1185">Reference proteome</keyword>
<evidence type="ECO:0000313" key="3">
    <source>
        <dbReference type="Proteomes" id="UP001201980"/>
    </source>
</evidence>
<evidence type="ECO:0000313" key="2">
    <source>
        <dbReference type="EMBL" id="KAJ2907297.1"/>
    </source>
</evidence>
<proteinExistence type="predicted"/>
<dbReference type="Proteomes" id="UP001201980">
    <property type="component" value="Unassembled WGS sequence"/>
</dbReference>
<protein>
    <submittedName>
        <fullName evidence="2">Uncharacterized protein</fullName>
    </submittedName>
</protein>
<sequence length="370" mass="40102">MAADPFQRAHSGHGPSKALINLVTEWEVSSENTGGIISPAESIITTATSSYGIPSNPFTTSSATVLDDDSAEYSEGGGLNGSGTPLSRALSNQVAAVRYKGKVMDRKRFEVWRIDGVIIDPKPGFSSWSGRFTTIVNDMARFAGDDGFFTITGADKSRFEQKISNKQAQRSDGSWIWKTRVFQQDNTSNFPNWTTVINMERKYLSTQFPTHLGSRDFTWIQGTDPDGSLFSLYEAHGTNWSRISKDKRMFRDVPLRGPDETFIAATRVPAAVSEMDWVLEVHLPHTPTSAVASEPPSNAASASASAAAAAAVYGHKEVYATRPVTAGSSEETDDTTASTASERDDQRKVGMANGGMPSIDGRRVHMSGTI</sequence>
<comment type="caution">
    <text evidence="2">The sequence shown here is derived from an EMBL/GenBank/DDBJ whole genome shotgun (WGS) entry which is preliminary data.</text>
</comment>
<dbReference type="AlphaFoldDB" id="A0AAD5S6J4"/>
<gene>
    <name evidence="2" type="ORF">MKZ38_003153</name>
</gene>